<name>A0A2M7IN59_9BACT</name>
<reference evidence="3" key="1">
    <citation type="submission" date="2017-09" db="EMBL/GenBank/DDBJ databases">
        <title>Depth-based differentiation of microbial function through sediment-hosted aquifers and enrichment of novel symbionts in the deep terrestrial subsurface.</title>
        <authorList>
            <person name="Probst A.J."/>
            <person name="Ladd B."/>
            <person name="Jarett J.K."/>
            <person name="Geller-Mcgrath D.E."/>
            <person name="Sieber C.M.K."/>
            <person name="Emerson J.B."/>
            <person name="Anantharaman K."/>
            <person name="Thomas B.C."/>
            <person name="Malmstrom R."/>
            <person name="Stieglmeier M."/>
            <person name="Klingl A."/>
            <person name="Woyke T."/>
            <person name="Ryan C.M."/>
            <person name="Banfield J.F."/>
        </authorList>
    </citation>
    <scope>NUCLEOTIDE SEQUENCE [LARGE SCALE GENOMIC DNA]</scope>
</reference>
<sequence length="75" mass="8598">MIARTLTFSQTLRSGRVKVRNKQIMFRAIGFLIILWGLSHYFSLSFEALDNAATQGFRTFEAAALLSQERMNNLQ</sequence>
<dbReference type="Proteomes" id="UP000230837">
    <property type="component" value="Unassembled WGS sequence"/>
</dbReference>
<proteinExistence type="predicted"/>
<organism evidence="2 3">
    <name type="scientific">Candidatus Kaiserbacteria bacterium CG_4_8_14_3_um_filter_38_9</name>
    <dbReference type="NCBI Taxonomy" id="1974599"/>
    <lineage>
        <taxon>Bacteria</taxon>
        <taxon>Candidatus Kaiseribacteriota</taxon>
    </lineage>
</organism>
<keyword evidence="1" id="KW-0472">Membrane</keyword>
<gene>
    <name evidence="2" type="ORF">COZ82_03155</name>
</gene>
<feature type="transmembrane region" description="Helical" evidence="1">
    <location>
        <begin position="24"/>
        <end position="42"/>
    </location>
</feature>
<comment type="caution">
    <text evidence="2">The sequence shown here is derived from an EMBL/GenBank/DDBJ whole genome shotgun (WGS) entry which is preliminary data.</text>
</comment>
<keyword evidence="1" id="KW-1133">Transmembrane helix</keyword>
<evidence type="ECO:0000313" key="2">
    <source>
        <dbReference type="EMBL" id="PIW96773.1"/>
    </source>
</evidence>
<dbReference type="EMBL" id="PFHR01000165">
    <property type="protein sequence ID" value="PIW96773.1"/>
    <property type="molecule type" value="Genomic_DNA"/>
</dbReference>
<accession>A0A2M7IN59</accession>
<dbReference type="AlphaFoldDB" id="A0A2M7IN59"/>
<keyword evidence="1" id="KW-0812">Transmembrane</keyword>
<evidence type="ECO:0000256" key="1">
    <source>
        <dbReference type="SAM" id="Phobius"/>
    </source>
</evidence>
<protein>
    <submittedName>
        <fullName evidence="2">Uncharacterized protein</fullName>
    </submittedName>
</protein>
<evidence type="ECO:0000313" key="3">
    <source>
        <dbReference type="Proteomes" id="UP000230837"/>
    </source>
</evidence>